<dbReference type="EMBL" id="SJSA01000002">
    <property type="protein sequence ID" value="TGG36321.1"/>
    <property type="molecule type" value="Genomic_DNA"/>
</dbReference>
<protein>
    <recommendedName>
        <fullName evidence="5">Translocation and assembly module TamB C-terminal domain-containing protein</fullName>
    </recommendedName>
</protein>
<dbReference type="Proteomes" id="UP000297635">
    <property type="component" value="Unassembled WGS sequence"/>
</dbReference>
<gene>
    <name evidence="6" type="ORF">EZ315_10645</name>
</gene>
<dbReference type="GO" id="GO:0005886">
    <property type="term" value="C:plasma membrane"/>
    <property type="evidence" value="ECO:0007669"/>
    <property type="project" value="InterPro"/>
</dbReference>
<feature type="domain" description="Translocation and assembly module TamB C-terminal" evidence="5">
    <location>
        <begin position="1119"/>
        <end position="1526"/>
    </location>
</feature>
<dbReference type="GO" id="GO:0009306">
    <property type="term" value="P:protein secretion"/>
    <property type="evidence" value="ECO:0007669"/>
    <property type="project" value="InterPro"/>
</dbReference>
<dbReference type="PANTHER" id="PTHR36985:SF1">
    <property type="entry name" value="TRANSLOCATION AND ASSEMBLY MODULE SUBUNIT TAMB"/>
    <property type="match status" value="1"/>
</dbReference>
<dbReference type="Pfam" id="PF04357">
    <property type="entry name" value="TamB"/>
    <property type="match status" value="1"/>
</dbReference>
<evidence type="ECO:0000256" key="2">
    <source>
        <dbReference type="ARBA" id="ARBA00022692"/>
    </source>
</evidence>
<reference evidence="6 7" key="1">
    <citation type="submission" date="2019-02" db="EMBL/GenBank/DDBJ databases">
        <title>Isolation and identification of novel species under the genus Muribaculum.</title>
        <authorList>
            <person name="Miyake S."/>
            <person name="Ding Y."/>
            <person name="Low A."/>
            <person name="Soh M."/>
            <person name="Seedorf H."/>
        </authorList>
    </citation>
    <scope>NUCLEOTIDE SEQUENCE [LARGE SCALE GENOMIC DNA]</scope>
    <source>
        <strain evidence="6 7">TLL-A3</strain>
    </source>
</reference>
<comment type="subcellular location">
    <subcellularLocation>
        <location evidence="1">Membrane</location>
        <topology evidence="1">Single-pass membrane protein</topology>
    </subcellularLocation>
</comment>
<dbReference type="PANTHER" id="PTHR36985">
    <property type="entry name" value="TRANSLOCATION AND ASSEMBLY MODULE SUBUNIT TAMB"/>
    <property type="match status" value="1"/>
</dbReference>
<proteinExistence type="predicted"/>
<dbReference type="InterPro" id="IPR007452">
    <property type="entry name" value="TamB_C"/>
</dbReference>
<accession>A0A4Z0V4A3</accession>
<evidence type="ECO:0000256" key="4">
    <source>
        <dbReference type="ARBA" id="ARBA00023136"/>
    </source>
</evidence>
<evidence type="ECO:0000259" key="5">
    <source>
        <dbReference type="Pfam" id="PF04357"/>
    </source>
</evidence>
<organism evidence="6 7">
    <name type="scientific">Duncaniella freteri</name>
    <dbReference type="NCBI Taxonomy" id="2530391"/>
    <lineage>
        <taxon>Bacteria</taxon>
        <taxon>Pseudomonadati</taxon>
        <taxon>Bacteroidota</taxon>
        <taxon>Bacteroidia</taxon>
        <taxon>Bacteroidales</taxon>
        <taxon>Muribaculaceae</taxon>
        <taxon>Duncaniella</taxon>
    </lineage>
</organism>
<evidence type="ECO:0000313" key="6">
    <source>
        <dbReference type="EMBL" id="TGG36321.1"/>
    </source>
</evidence>
<comment type="caution">
    <text evidence="6">The sequence shown here is derived from an EMBL/GenBank/DDBJ whole genome shotgun (WGS) entry which is preliminary data.</text>
</comment>
<evidence type="ECO:0000256" key="1">
    <source>
        <dbReference type="ARBA" id="ARBA00004167"/>
    </source>
</evidence>
<keyword evidence="7" id="KW-1185">Reference proteome</keyword>
<dbReference type="GeneID" id="82150245"/>
<dbReference type="RefSeq" id="WP_135472060.1">
    <property type="nucleotide sequence ID" value="NZ_CASJDB010000022.1"/>
</dbReference>
<keyword evidence="2" id="KW-0812">Transmembrane</keyword>
<name>A0A4Z0V4A3_9BACT</name>
<evidence type="ECO:0000256" key="3">
    <source>
        <dbReference type="ARBA" id="ARBA00022989"/>
    </source>
</evidence>
<sequence>MLVPILLYIPPIQNWAVGFATEKVSQSTGMNIQAEHLRLSFPLRLKAGGINVIQAGGDTMLTARQASLSLKIMPLLRGHVTVDGITIDSAFYQLGNSDSIMWLRANITHGDISATDIILNENIVNLDRADISGVRVRLRMLEDTTATPVDTAASAPWLVRAGLINISDVDYSMEMLPTIDSLGCHVGNASLRLATVDMRSKKIFGQSLRIDSVAAAYIYPKVDSVPSPTSVDTIIPPSSDMWTITADTLRLTSDYALYAERGAIPQPGFDPSYIGVSGIEIEIDSFYNQGTDIRVPLRKFTAVERSGLSLRADGVFSMDSTSMSAEKFSISTLRSMLRFDARMGNGNISSDPDIPLYIKGNGAISPSDIATAFPDMKAMLAPMGLLTFSTDVNGTASRLNIRELNMSMPDVFRLKGNGTVDNPFNPDKIGGKIIMDGALASLSDRKFSFLPIPVVPALQLKANVDYHPGKASGKLAVTTRGGRLAADGSWLALPEKYNASISLDNFPVDAFMPSLGVGNITAHTTLNGKGYNPMSKDTSVDADVRLSQVTYLNETYRDINLNTSLHAGEATGTLVSHNPGADATINFDARLYNDSVLYNINGDLKDINLQSLHLSDSINGGRLGITSSGFYNISTQGMDVRADVNSLSWHLPGITIAPKEPISLTARSEDNGSRTSLRNGDLDILLTTPGSIFSFISGLTPAMTMVQQQIDSMRVDVKALNNAIPDFSLQADMGRSNFAAQYLESSGIKLGSASAVLSSDSLLTLNSTVTNIVSGSTRIDTVRLNAIQHGEYLVYHASMDNRPGTFDDFAHVTLNGFAGFNRASVFFKQKNIKGEKGFNLGMNADIADSIVTVRLVPVKPTIAYKPWTLNKDNFISFDLTNKHLDANLKLSGDNSFIRIFTAHEEAHHDNDSTDTIHKHYSGSQEDLKVQISRIRIQDWLSINPFAPPVKGDLSADLSFRYENPILTGNGIVSLSDLYYGRDRVGDFDLDVNVENSPGGKLMADVALMVDSVRTITARGVLNDSTLASPFMLDFNMIRFPLHVVNPFIPNKTATLSGLLNGSMKITGDMAHPIFDGYIDFDTTAVKVTMLGTSFKFSEEKIPVDSNVITFKDFSILGCNSNPLSINGTVDARSLSDMKLDLHMAARNIQVVKSDRARGGSDVYGKAFLDFFAGVKGNMHMLNVNADISLLEGTNVTYVLPEVSETVTTQSTQDMVHFVQFNDTTSTLRADSISSTDMALNINADLHLREGATVNVDLSSNGSNRIQVLPSGDLDFTMSPLNGERLTGRVNINSGFVRYTPPLMSEKNFAFQDGSYIAFNGNMMNPVLNIHAVDVVRANVTQDGQNSRVVNFDVMLAVTNTFDNMNVSFDLSTNDDITVQNELTSMSAEQRANQAMNLLLYNVYTGAGTKGTSLSGNPLFSFLTSQLNSWAANNIRGVDISFGIDQYDRTYEGNTSTATSYSYKVSKSLFNDRFKIVVGGNYSTDADSDENFSQNLINDISFEYMLNRSGSMYVKIFRHTGFESILEGEITQTGVGFVLKRKLNTLWELFGIKRD</sequence>
<evidence type="ECO:0000313" key="7">
    <source>
        <dbReference type="Proteomes" id="UP000297635"/>
    </source>
</evidence>
<keyword evidence="3" id="KW-1133">Transmembrane helix</keyword>
<keyword evidence="4" id="KW-0472">Membrane</keyword>